<evidence type="ECO:0000256" key="5">
    <source>
        <dbReference type="ARBA" id="ARBA00023002"/>
    </source>
</evidence>
<dbReference type="PANTHER" id="PTHR42913">
    <property type="entry name" value="APOPTOSIS-INDUCING FACTOR 1"/>
    <property type="match status" value="1"/>
</dbReference>
<dbReference type="AlphaFoldDB" id="A0A2M8M683"/>
<keyword evidence="3" id="KW-0285">Flavoprotein</keyword>
<evidence type="ECO:0000256" key="2">
    <source>
        <dbReference type="ARBA" id="ARBA00005272"/>
    </source>
</evidence>
<dbReference type="InterPro" id="IPR036188">
    <property type="entry name" value="FAD/NAD-bd_sf"/>
</dbReference>
<keyword evidence="5" id="KW-0560">Oxidoreductase</keyword>
<keyword evidence="8" id="KW-1185">Reference proteome</keyword>
<comment type="cofactor">
    <cofactor evidence="1">
        <name>FAD</name>
        <dbReference type="ChEBI" id="CHEBI:57692"/>
    </cofactor>
</comment>
<keyword evidence="4" id="KW-0274">FAD</keyword>
<comment type="caution">
    <text evidence="7">The sequence shown here is derived from an EMBL/GenBank/DDBJ whole genome shotgun (WGS) entry which is preliminary data.</text>
</comment>
<dbReference type="SUPFAM" id="SSF51905">
    <property type="entry name" value="FAD/NAD(P)-binding domain"/>
    <property type="match status" value="1"/>
</dbReference>
<sequence length="373" mass="39138">MTATDISRRNGSRYGGQRIVVLGAGYAGLSAALRLAPHHRVVLVAPGGDFTERVRLHELAAGGRESVGHPLSRLLAGTGVRHVPARATALDTATREVTTDGGDVLGYDRLVYALGSRTRTPGGASGDERFHTPETAAALRERLRGGPGALTVVGGGLTGIETAAEIAQRHPDWRVRLVTAGELGGGLSGPGRAHVRAVLTALGVSVAEGRHLSSAAEVDADAVVWAASMVPNTQLAADAGLAVEEDTGRLSVDAALRSVTHPEILVAGDAAAGLRMSCATAMPTGVRAAETVLAEARGAQPRPLRFRYLLQCVSLGREDGLIQFVRRDDSPRERIVTGRRAAWIKEQVVRSTVGQLRFAARRPGLARRVLTFG</sequence>
<dbReference type="InterPro" id="IPR023753">
    <property type="entry name" value="FAD/NAD-binding_dom"/>
</dbReference>
<dbReference type="EMBL" id="PGGW01000011">
    <property type="protein sequence ID" value="PJE99696.1"/>
    <property type="molecule type" value="Genomic_DNA"/>
</dbReference>
<dbReference type="InterPro" id="IPR051169">
    <property type="entry name" value="NADH-Q_oxidoreductase"/>
</dbReference>
<gene>
    <name evidence="7" type="ORF">CUT44_04160</name>
</gene>
<organism evidence="7 8">
    <name type="scientific">Streptomyces carminius</name>
    <dbReference type="NCBI Taxonomy" id="2665496"/>
    <lineage>
        <taxon>Bacteria</taxon>
        <taxon>Bacillati</taxon>
        <taxon>Actinomycetota</taxon>
        <taxon>Actinomycetes</taxon>
        <taxon>Kitasatosporales</taxon>
        <taxon>Streptomycetaceae</taxon>
        <taxon>Streptomyces</taxon>
    </lineage>
</organism>
<evidence type="ECO:0000259" key="6">
    <source>
        <dbReference type="Pfam" id="PF07992"/>
    </source>
</evidence>
<accession>A0A2M8M683</accession>
<dbReference type="PRINTS" id="PR00368">
    <property type="entry name" value="FADPNR"/>
</dbReference>
<evidence type="ECO:0000256" key="4">
    <source>
        <dbReference type="ARBA" id="ARBA00022827"/>
    </source>
</evidence>
<dbReference type="PANTHER" id="PTHR42913:SF3">
    <property type="entry name" value="64 KDA MITOCHONDRIAL NADH DEHYDROGENASE (EUROFUNG)"/>
    <property type="match status" value="1"/>
</dbReference>
<proteinExistence type="inferred from homology"/>
<reference evidence="7 8" key="1">
    <citation type="submission" date="2017-11" db="EMBL/GenBank/DDBJ databases">
        <title>Streptomyces carmine sp. nov., a novel actinomycete isolated from Sophora alopecuroides in Xinjiang, China.</title>
        <authorList>
            <person name="Wang Y."/>
            <person name="Luo X."/>
            <person name="Wan C."/>
            <person name="Zhang L."/>
        </authorList>
    </citation>
    <scope>NUCLEOTIDE SEQUENCE [LARGE SCALE GENOMIC DNA]</scope>
    <source>
        <strain evidence="7 8">TRM SA0054</strain>
    </source>
</reference>
<evidence type="ECO:0000313" key="7">
    <source>
        <dbReference type="EMBL" id="PJE99696.1"/>
    </source>
</evidence>
<dbReference type="Gene3D" id="3.50.50.100">
    <property type="match status" value="1"/>
</dbReference>
<evidence type="ECO:0000256" key="1">
    <source>
        <dbReference type="ARBA" id="ARBA00001974"/>
    </source>
</evidence>
<dbReference type="Proteomes" id="UP000230407">
    <property type="component" value="Unassembled WGS sequence"/>
</dbReference>
<dbReference type="Pfam" id="PF07992">
    <property type="entry name" value="Pyr_redox_2"/>
    <property type="match status" value="1"/>
</dbReference>
<protein>
    <submittedName>
        <fullName evidence="7">Pyridine nucleotide-disulfide oxidoreductase</fullName>
    </submittedName>
</protein>
<evidence type="ECO:0000313" key="8">
    <source>
        <dbReference type="Proteomes" id="UP000230407"/>
    </source>
</evidence>
<comment type="similarity">
    <text evidence="2">Belongs to the NADH dehydrogenase family.</text>
</comment>
<evidence type="ECO:0000256" key="3">
    <source>
        <dbReference type="ARBA" id="ARBA00022630"/>
    </source>
</evidence>
<feature type="domain" description="FAD/NAD(P)-binding" evidence="6">
    <location>
        <begin position="18"/>
        <end position="285"/>
    </location>
</feature>
<dbReference type="GO" id="GO:0003955">
    <property type="term" value="F:NAD(P)H dehydrogenase (quinone) activity"/>
    <property type="evidence" value="ECO:0007669"/>
    <property type="project" value="TreeGrafter"/>
</dbReference>
<dbReference type="GO" id="GO:0019646">
    <property type="term" value="P:aerobic electron transport chain"/>
    <property type="evidence" value="ECO:0007669"/>
    <property type="project" value="TreeGrafter"/>
</dbReference>
<dbReference type="RefSeq" id="WP_100200737.1">
    <property type="nucleotide sequence ID" value="NZ_PGGW01000011.1"/>
</dbReference>
<name>A0A2M8M683_9ACTN</name>
<dbReference type="PRINTS" id="PR00469">
    <property type="entry name" value="PNDRDTASEII"/>
</dbReference>